<dbReference type="GO" id="GO:0004420">
    <property type="term" value="F:hydroxymethylglutaryl-CoA reductase (NADPH) activity"/>
    <property type="evidence" value="ECO:0007669"/>
    <property type="project" value="UniProtKB-EC"/>
</dbReference>
<comment type="catalytic activity">
    <reaction evidence="13">
        <text>(R)-mevalonate + 2 NADP(+) + CoA = (3S)-3-hydroxy-3-methylglutaryl-CoA + 2 NADPH + 2 H(+)</text>
        <dbReference type="Rhea" id="RHEA:15989"/>
        <dbReference type="ChEBI" id="CHEBI:15378"/>
        <dbReference type="ChEBI" id="CHEBI:36464"/>
        <dbReference type="ChEBI" id="CHEBI:43074"/>
        <dbReference type="ChEBI" id="CHEBI:57287"/>
        <dbReference type="ChEBI" id="CHEBI:57783"/>
        <dbReference type="ChEBI" id="CHEBI:58349"/>
        <dbReference type="EC" id="1.1.1.34"/>
    </reaction>
</comment>
<reference evidence="15 16" key="1">
    <citation type="submission" date="2019-04" db="EMBL/GenBank/DDBJ databases">
        <title>An improved genome assembly and genetic linkage map for asparagus bean, Vigna unguiculata ssp. sesquipedialis.</title>
        <authorList>
            <person name="Xia Q."/>
            <person name="Zhang R."/>
            <person name="Dong Y."/>
        </authorList>
    </citation>
    <scope>NUCLEOTIDE SEQUENCE [LARGE SCALE GENOMIC DNA]</scope>
    <source>
        <tissue evidence="15">Leaf</tissue>
    </source>
</reference>
<dbReference type="FunFam" id="3.90.770.10:FF:000001">
    <property type="entry name" value="3-hydroxy-3-methylglutaryl coenzyme A reductase"/>
    <property type="match status" value="1"/>
</dbReference>
<dbReference type="EMBL" id="CP039346">
    <property type="protein sequence ID" value="QCD82184.1"/>
    <property type="molecule type" value="Genomic_DNA"/>
</dbReference>
<dbReference type="Proteomes" id="UP000501690">
    <property type="component" value="Linkage Group LG2"/>
</dbReference>
<dbReference type="PROSITE" id="PS01192">
    <property type="entry name" value="HMG_COA_REDUCTASE_3"/>
    <property type="match status" value="1"/>
</dbReference>
<dbReference type="InterPro" id="IPR023076">
    <property type="entry name" value="HMG_CoA_Rdtase_CS"/>
</dbReference>
<dbReference type="GO" id="GO:0016126">
    <property type="term" value="P:sterol biosynthetic process"/>
    <property type="evidence" value="ECO:0007669"/>
    <property type="project" value="TreeGrafter"/>
</dbReference>
<dbReference type="Gramene" id="Vigun03g247900.1.v1.2">
    <property type="protein sequence ID" value="Vigun03g247900.1.v1.2"/>
    <property type="gene ID" value="Vigun03g247900.v1.2"/>
</dbReference>
<feature type="region of interest" description="Disordered" evidence="14">
    <location>
        <begin position="114"/>
        <end position="140"/>
    </location>
</feature>
<sequence>MDVRRRFLPASGDRVKTQKLNNNDTLNNSHAPSQTLLPLYLTNALFFGVFFSVAYFLLHRWRDKIRTATPLHAVTPTETAAIVSLVASAVYLLGFFGFASRASLDELSDEETILREDSRAPGPCPAALLDSPKKQNQIPLPLSTSVDKSMELSNPPPLKAVDEAAQAPAPSPISLSPEDKEVVEAVVSGSVPSYALESRLGDCGRAASIRREAVQRLTGRSLEGLPVQGFDYESILGQCCEMPIGFVQIPVGVAGPLLLDGKEYTVPMATTEGCLVASTNRGCKAIYVSGGASSVLLRDGMTRAPVVSLPSAQRAAQLKFFLEDPLNYDSLSVVFNKSSRFARLQSIQCAIAGKNLYMRFRCSTGDAMGMNMVSKGVQNVLDFLQTDFPDMDVIGISGNFCSDKKAAAVNWIEGRGKSVVCEAIIKEEVVNKVLKSSVEALVELNMLKNLTGSAVAGALGGFNAHASNIVSAIYIATGQDPAQNVESSHCITMMEAVNGGKDLHVSVTMPSIEVGTVGGGTQLASQSACLNLLGVKGASKECPGANSRLLATIVAGSVLAGELSLMSAIAAGQLVKSHMKYNRSNRDMSKILP</sequence>
<dbReference type="InterPro" id="IPR009029">
    <property type="entry name" value="HMG_CoA_Rdtase_sub-bd_dom_sf"/>
</dbReference>
<dbReference type="GO" id="GO:0008299">
    <property type="term" value="P:isoprenoid biosynthetic process"/>
    <property type="evidence" value="ECO:0007669"/>
    <property type="project" value="UniProtKB-KW"/>
</dbReference>
<dbReference type="PROSITE" id="PS00318">
    <property type="entry name" value="HMG_COA_REDUCTASE_2"/>
    <property type="match status" value="1"/>
</dbReference>
<dbReference type="PANTHER" id="PTHR10572">
    <property type="entry name" value="3-HYDROXY-3-METHYLGLUTARYL-COENZYME A REDUCTASE"/>
    <property type="match status" value="1"/>
</dbReference>
<dbReference type="SUPFAM" id="SSF56542">
    <property type="entry name" value="Substrate-binding domain of HMG-CoA reductase"/>
    <property type="match status" value="1"/>
</dbReference>
<evidence type="ECO:0000256" key="4">
    <source>
        <dbReference type="ARBA" id="ARBA00007661"/>
    </source>
</evidence>
<evidence type="ECO:0000256" key="2">
    <source>
        <dbReference type="ARBA" id="ARBA00004477"/>
    </source>
</evidence>
<keyword evidence="10 13" id="KW-0472">Membrane</keyword>
<dbReference type="GO" id="GO:0015936">
    <property type="term" value="P:coenzyme A metabolic process"/>
    <property type="evidence" value="ECO:0007669"/>
    <property type="project" value="InterPro"/>
</dbReference>
<proteinExistence type="inferred from homology"/>
<accession>A0A4D6L123</accession>
<dbReference type="PROSITE" id="PS50065">
    <property type="entry name" value="HMG_COA_REDUCTASE_4"/>
    <property type="match status" value="1"/>
</dbReference>
<keyword evidence="8 13" id="KW-1133">Transmembrane helix</keyword>
<dbReference type="InterPro" id="IPR023282">
    <property type="entry name" value="HMG_CoA_Rdtase_N"/>
</dbReference>
<evidence type="ECO:0000256" key="1">
    <source>
        <dbReference type="ARBA" id="ARBA00004446"/>
    </source>
</evidence>
<dbReference type="Pfam" id="PF00368">
    <property type="entry name" value="HMG-CoA_red"/>
    <property type="match status" value="1"/>
</dbReference>
<evidence type="ECO:0000313" key="16">
    <source>
        <dbReference type="Proteomes" id="UP000501690"/>
    </source>
</evidence>
<organism evidence="15 16">
    <name type="scientific">Vigna unguiculata</name>
    <name type="common">Cowpea</name>
    <dbReference type="NCBI Taxonomy" id="3917"/>
    <lineage>
        <taxon>Eukaryota</taxon>
        <taxon>Viridiplantae</taxon>
        <taxon>Streptophyta</taxon>
        <taxon>Embryophyta</taxon>
        <taxon>Tracheophyta</taxon>
        <taxon>Spermatophyta</taxon>
        <taxon>Magnoliopsida</taxon>
        <taxon>eudicotyledons</taxon>
        <taxon>Gunneridae</taxon>
        <taxon>Pentapetalae</taxon>
        <taxon>rosids</taxon>
        <taxon>fabids</taxon>
        <taxon>Fabales</taxon>
        <taxon>Fabaceae</taxon>
        <taxon>Papilionoideae</taxon>
        <taxon>50 kb inversion clade</taxon>
        <taxon>NPAAA clade</taxon>
        <taxon>indigoferoid/millettioid clade</taxon>
        <taxon>Phaseoleae</taxon>
        <taxon>Vigna</taxon>
    </lineage>
</organism>
<dbReference type="GO" id="GO:0005778">
    <property type="term" value="C:peroxisomal membrane"/>
    <property type="evidence" value="ECO:0007669"/>
    <property type="project" value="TreeGrafter"/>
</dbReference>
<evidence type="ECO:0000256" key="9">
    <source>
        <dbReference type="ARBA" id="ARBA00023002"/>
    </source>
</evidence>
<protein>
    <recommendedName>
        <fullName evidence="13">3-hydroxy-3-methylglutaryl coenzyme A reductase</fullName>
        <shortName evidence="13">HMG-CoA reductase</shortName>
        <ecNumber evidence="13">1.1.1.34</ecNumber>
    </recommendedName>
</protein>
<keyword evidence="6 13" id="KW-0256">Endoplasmic reticulum</keyword>
<dbReference type="EC" id="1.1.1.34" evidence="13"/>
<dbReference type="PROSITE" id="PS00066">
    <property type="entry name" value="HMG_COA_REDUCTASE_1"/>
    <property type="match status" value="1"/>
</dbReference>
<dbReference type="Gene3D" id="1.10.3270.10">
    <property type="entry name" value="HMGR, N-terminal domain"/>
    <property type="match status" value="1"/>
</dbReference>
<gene>
    <name evidence="15" type="ORF">DEO72_LG2g2519</name>
</gene>
<evidence type="ECO:0000256" key="7">
    <source>
        <dbReference type="ARBA" id="ARBA00022857"/>
    </source>
</evidence>
<evidence type="ECO:0000313" key="15">
    <source>
        <dbReference type="EMBL" id="QCD82184.1"/>
    </source>
</evidence>
<dbReference type="UniPathway" id="UPA00058">
    <property type="reaction ID" value="UER00103"/>
</dbReference>
<comment type="similarity">
    <text evidence="4 13">Belongs to the HMG-CoA reductase family.</text>
</comment>
<evidence type="ECO:0000256" key="3">
    <source>
        <dbReference type="ARBA" id="ARBA00005084"/>
    </source>
</evidence>
<dbReference type="PANTHER" id="PTHR10572:SF55">
    <property type="entry name" value="3-HYDROXY-3-METHYLGLUTARYL COENZYME A REDUCTASE"/>
    <property type="match status" value="1"/>
</dbReference>
<dbReference type="NCBIfam" id="TIGR00533">
    <property type="entry name" value="HMG_CoA_R_NADP"/>
    <property type="match status" value="1"/>
</dbReference>
<keyword evidence="9 13" id="KW-0560">Oxidoreductase</keyword>
<dbReference type="SUPFAM" id="SSF55035">
    <property type="entry name" value="NAD-binding domain of HMG-CoA reductase"/>
    <property type="match status" value="1"/>
</dbReference>
<dbReference type="Gene3D" id="3.30.70.420">
    <property type="entry name" value="Hydroxymethylglutaryl-CoA reductase, class I/II, NAD/NADP-binding domain"/>
    <property type="match status" value="1"/>
</dbReference>
<dbReference type="Gene3D" id="3.90.770.10">
    <property type="entry name" value="3-hydroxy-3-methylglutaryl-coenzyme A Reductase, Chain A, domain 2"/>
    <property type="match status" value="1"/>
</dbReference>
<dbReference type="InterPro" id="IPR004554">
    <property type="entry name" value="HMG_CoA_Rdtase_eu_arc"/>
</dbReference>
<feature type="transmembrane region" description="Helical" evidence="13">
    <location>
        <begin position="37"/>
        <end position="58"/>
    </location>
</feature>
<dbReference type="OrthoDB" id="310654at2759"/>
<dbReference type="GO" id="GO:0042170">
    <property type="term" value="C:plastid membrane"/>
    <property type="evidence" value="ECO:0007669"/>
    <property type="project" value="UniProtKB-SubCell"/>
</dbReference>
<evidence type="ECO:0000256" key="10">
    <source>
        <dbReference type="ARBA" id="ARBA00023136"/>
    </source>
</evidence>
<dbReference type="InterPro" id="IPR009023">
    <property type="entry name" value="HMG_CoA_Rdtase_NAD(P)-bd_sf"/>
</dbReference>
<name>A0A4D6L123_VIGUN</name>
<dbReference type="PRINTS" id="PR00071">
    <property type="entry name" value="HMGCOARDTASE"/>
</dbReference>
<keyword evidence="5 13" id="KW-0812">Transmembrane</keyword>
<dbReference type="FunFam" id="3.30.70.420:FF:000001">
    <property type="entry name" value="3-hydroxy-3-methylglutaryl coenzyme A reductase"/>
    <property type="match status" value="1"/>
</dbReference>
<dbReference type="InterPro" id="IPR002202">
    <property type="entry name" value="HMG_CoA_Rdtase"/>
</dbReference>
<keyword evidence="16" id="KW-1185">Reference proteome</keyword>
<comment type="pathway">
    <text evidence="3 13">Metabolic intermediate biosynthesis; (R)-mevalonate biosynthesis; (R)-mevalonate from acetyl-CoA: step 3/3.</text>
</comment>
<evidence type="ECO:0000256" key="14">
    <source>
        <dbReference type="SAM" id="MobiDB-lite"/>
    </source>
</evidence>
<evidence type="ECO:0000256" key="8">
    <source>
        <dbReference type="ARBA" id="ARBA00022989"/>
    </source>
</evidence>
<dbReference type="CDD" id="cd00643">
    <property type="entry name" value="HMG-CoA_reductase_classI"/>
    <property type="match status" value="1"/>
</dbReference>
<dbReference type="FunFam" id="1.10.3270.10:FF:000002">
    <property type="entry name" value="3-hydroxy-3-methylglutaryl coenzyme A reductase"/>
    <property type="match status" value="1"/>
</dbReference>
<keyword evidence="7 13" id="KW-0521">NADP</keyword>
<evidence type="ECO:0000256" key="12">
    <source>
        <dbReference type="ARBA" id="ARBA00023229"/>
    </source>
</evidence>
<evidence type="ECO:0000256" key="13">
    <source>
        <dbReference type="RuleBase" id="RU361219"/>
    </source>
</evidence>
<evidence type="ECO:0000256" key="11">
    <source>
        <dbReference type="ARBA" id="ARBA00023180"/>
    </source>
</evidence>
<keyword evidence="12" id="KW-0414">Isoprene biosynthesis</keyword>
<keyword evidence="11" id="KW-0325">Glycoprotein</keyword>
<evidence type="ECO:0000256" key="6">
    <source>
        <dbReference type="ARBA" id="ARBA00022824"/>
    </source>
</evidence>
<comment type="subcellular location">
    <subcellularLocation>
        <location evidence="2 13">Endoplasmic reticulum membrane</location>
        <topology evidence="2 13">Multi-pass membrane protein</topology>
    </subcellularLocation>
    <subcellularLocation>
        <location evidence="1">Plastid membrane</location>
        <topology evidence="1">Multi-pass membrane protein</topology>
    </subcellularLocation>
</comment>
<dbReference type="AlphaFoldDB" id="A0A4D6L123"/>
<evidence type="ECO:0000256" key="5">
    <source>
        <dbReference type="ARBA" id="ARBA00022692"/>
    </source>
</evidence>
<dbReference type="GO" id="GO:0005789">
    <property type="term" value="C:endoplasmic reticulum membrane"/>
    <property type="evidence" value="ECO:0007669"/>
    <property type="project" value="UniProtKB-SubCell"/>
</dbReference>
<dbReference type="InterPro" id="IPR023074">
    <property type="entry name" value="HMG_CoA_Rdtase_cat_sf"/>
</dbReference>
<feature type="transmembrane region" description="Helical" evidence="13">
    <location>
        <begin position="79"/>
        <end position="99"/>
    </location>
</feature>